<accession>A0A8S5Q769</accession>
<dbReference type="EMBL" id="BK015593">
    <property type="protein sequence ID" value="DAE14802.1"/>
    <property type="molecule type" value="Genomic_DNA"/>
</dbReference>
<sequence>MSKMNELNLLLQELKKCGESLMNIADELTEIFSETGEKKAEAPAESAKEYTFTEVRAFLAEKSRAGHTAEIRKILEAHGADKLSALDKGEYAAVMAEAEVLG</sequence>
<name>A0A8S5Q769_9CAUD</name>
<protein>
    <recommendedName>
        <fullName evidence="2">DNA ligase</fullName>
    </recommendedName>
</protein>
<proteinExistence type="predicted"/>
<reference evidence="1" key="1">
    <citation type="journal article" date="2021" name="Proc. Natl. Acad. Sci. U.S.A.">
        <title>A Catalog of Tens of Thousands of Viruses from Human Metagenomes Reveals Hidden Associations with Chronic Diseases.</title>
        <authorList>
            <person name="Tisza M.J."/>
            <person name="Buck C.B."/>
        </authorList>
    </citation>
    <scope>NUCLEOTIDE SEQUENCE</scope>
    <source>
        <strain evidence="1">CtTBd21</strain>
    </source>
</reference>
<evidence type="ECO:0000313" key="1">
    <source>
        <dbReference type="EMBL" id="DAE14802.1"/>
    </source>
</evidence>
<evidence type="ECO:0008006" key="2">
    <source>
        <dbReference type="Google" id="ProtNLM"/>
    </source>
</evidence>
<organism evidence="1">
    <name type="scientific">Siphoviridae sp. ctTBd21</name>
    <dbReference type="NCBI Taxonomy" id="2825516"/>
    <lineage>
        <taxon>Viruses</taxon>
        <taxon>Duplodnaviria</taxon>
        <taxon>Heunggongvirae</taxon>
        <taxon>Uroviricota</taxon>
        <taxon>Caudoviricetes</taxon>
    </lineage>
</organism>